<dbReference type="InterPro" id="IPR007518">
    <property type="entry name" value="MINDY"/>
</dbReference>
<dbReference type="InterPro" id="IPR033979">
    <property type="entry name" value="MINDY_domain"/>
</dbReference>
<dbReference type="AlphaFoldDB" id="A0A2X0MNK1"/>
<dbReference type="GO" id="GO:0071944">
    <property type="term" value="C:cell periphery"/>
    <property type="evidence" value="ECO:0007669"/>
    <property type="project" value="TreeGrafter"/>
</dbReference>
<name>A0A2X0MNK1_9BASI</name>
<feature type="compositionally biased region" description="Polar residues" evidence="1">
    <location>
        <begin position="19"/>
        <end position="32"/>
    </location>
</feature>
<feature type="region of interest" description="Disordered" evidence="1">
    <location>
        <begin position="106"/>
        <end position="173"/>
    </location>
</feature>
<feature type="domain" description="MINDY deubiquitinase" evidence="2">
    <location>
        <begin position="312"/>
        <end position="573"/>
    </location>
</feature>
<protein>
    <submittedName>
        <fullName evidence="3">BQ5605_C014g07529 protein</fullName>
    </submittedName>
</protein>
<dbReference type="EMBL" id="FQNC01000016">
    <property type="protein sequence ID" value="SGY18989.1"/>
    <property type="molecule type" value="Genomic_DNA"/>
</dbReference>
<evidence type="ECO:0000256" key="1">
    <source>
        <dbReference type="SAM" id="MobiDB-lite"/>
    </source>
</evidence>
<feature type="region of interest" description="Disordered" evidence="1">
    <location>
        <begin position="206"/>
        <end position="241"/>
    </location>
</feature>
<dbReference type="GO" id="GO:0004843">
    <property type="term" value="F:cysteine-type deubiquitinase activity"/>
    <property type="evidence" value="ECO:0007669"/>
    <property type="project" value="InterPro"/>
</dbReference>
<reference evidence="3 4" key="1">
    <citation type="submission" date="2016-11" db="EMBL/GenBank/DDBJ databases">
        <authorList>
            <person name="Jaros S."/>
            <person name="Januszkiewicz K."/>
            <person name="Wedrychowicz H."/>
        </authorList>
    </citation>
    <scope>NUCLEOTIDE SEQUENCE [LARGE SCALE GENOMIC DNA]</scope>
</reference>
<evidence type="ECO:0000313" key="4">
    <source>
        <dbReference type="Proteomes" id="UP000249464"/>
    </source>
</evidence>
<dbReference type="PANTHER" id="PTHR18063">
    <property type="entry name" value="NF-E2 INDUCIBLE PROTEIN"/>
    <property type="match status" value="1"/>
</dbReference>
<evidence type="ECO:0000313" key="3">
    <source>
        <dbReference type="EMBL" id="SGY18989.1"/>
    </source>
</evidence>
<feature type="compositionally biased region" description="Low complexity" evidence="1">
    <location>
        <begin position="148"/>
        <end position="160"/>
    </location>
</feature>
<accession>A0A2X0MNK1</accession>
<feature type="compositionally biased region" description="Gly residues" evidence="1">
    <location>
        <begin position="604"/>
        <end position="619"/>
    </location>
</feature>
<organism evidence="3 4">
    <name type="scientific">Microbotryum silenes-dioicae</name>
    <dbReference type="NCBI Taxonomy" id="796604"/>
    <lineage>
        <taxon>Eukaryota</taxon>
        <taxon>Fungi</taxon>
        <taxon>Dikarya</taxon>
        <taxon>Basidiomycota</taxon>
        <taxon>Pucciniomycotina</taxon>
        <taxon>Microbotryomycetes</taxon>
        <taxon>Microbotryales</taxon>
        <taxon>Microbotryaceae</taxon>
        <taxon>Microbotryum</taxon>
    </lineage>
</organism>
<feature type="compositionally biased region" description="Gly residues" evidence="1">
    <location>
        <begin position="585"/>
        <end position="596"/>
    </location>
</feature>
<feature type="compositionally biased region" description="Polar residues" evidence="1">
    <location>
        <begin position="206"/>
        <end position="237"/>
    </location>
</feature>
<gene>
    <name evidence="3" type="primary">BQ5605_C014g07529</name>
    <name evidence="3" type="ORF">BQ5605_C014G07529</name>
</gene>
<dbReference type="Proteomes" id="UP000249464">
    <property type="component" value="Unassembled WGS sequence"/>
</dbReference>
<dbReference type="GO" id="GO:0005829">
    <property type="term" value="C:cytosol"/>
    <property type="evidence" value="ECO:0007669"/>
    <property type="project" value="TreeGrafter"/>
</dbReference>
<keyword evidence="4" id="KW-1185">Reference proteome</keyword>
<evidence type="ECO:0000259" key="2">
    <source>
        <dbReference type="Pfam" id="PF04424"/>
    </source>
</evidence>
<feature type="compositionally biased region" description="Polar residues" evidence="1">
    <location>
        <begin position="680"/>
        <end position="691"/>
    </location>
</feature>
<feature type="region of interest" description="Disordered" evidence="1">
    <location>
        <begin position="18"/>
        <end position="93"/>
    </location>
</feature>
<dbReference type="GO" id="GO:0016807">
    <property type="term" value="F:cysteine-type carboxypeptidase activity"/>
    <property type="evidence" value="ECO:0007669"/>
    <property type="project" value="TreeGrafter"/>
</dbReference>
<dbReference type="Pfam" id="PF04424">
    <property type="entry name" value="MINDY_DUB"/>
    <property type="match status" value="1"/>
</dbReference>
<dbReference type="GO" id="GO:1990380">
    <property type="term" value="F:K48-linked deubiquitinase activity"/>
    <property type="evidence" value="ECO:0007669"/>
    <property type="project" value="InterPro"/>
</dbReference>
<feature type="region of interest" description="Disordered" evidence="1">
    <location>
        <begin position="584"/>
        <end position="625"/>
    </location>
</feature>
<sequence length="714" mass="76444">MPSDSELGAIAAQLAAVHTETTARSDPNTSIEGASAAAVPALKPRPATASEAAPPPVPAPPITHTVETATATAPTHELNARAHQAIASQPYPEESYRASIVALDAPQSLSQSTETGPRAVAATSPTCQDELPSPPQTTDDEPTSAGTPSSIPDPSSSVQSVADLPTSSTEFSERHVAPGAEAGAGAGAGVGAAAAIEPSVIPRIATSSLPPVAPTSTSITPAAPIETSQPNRASPQDQEQEEQWLLKTIVWPPLPRPLQDMSRRPTRKQSRLSAKISTGRVPLLPYVRRASAVCLGVILHSILTNSFSLTGNVLLLRHSISLPSHLDRVSYSDLSSILADHLLQRSNTEGFSASISSALSTLPSTRYGLDLNPRFGSIDGFTPSPAVSLFKAFEIPLLHGWCVDPDERSGETWNIVVENGEDYDSVVEKIVRGRELSGGQLEGEMRTQDEDEVVKAVERSSKWTVGEAKAVREAHILHAFLSSTSTQLTYHGLMLLSSSLSTSSLSTLFRNSHVSVLYRRPGTPDTPTPDPTHRPLPRLFTLVTDSAFVHEPEIVWESLEDVDGSASEFYDGDLRKSMLREGDYVGSGSGGGGGRKGASSMPRGEGGMGGSGSVEGGQEGRTVRINHDEDLARQLQFEEERWRVEDDERRVREMQRREWEDEQQQQQYQHQQQHRAHGQSSSNVQAPTAQSAQAGGKKEAKAKKAKTGKDCLIM</sequence>
<feature type="region of interest" description="Disordered" evidence="1">
    <location>
        <begin position="656"/>
        <end position="714"/>
    </location>
</feature>
<dbReference type="PANTHER" id="PTHR18063:SF6">
    <property type="entry name" value="UBIQUITIN CARBOXYL-TERMINAL HYDROLASE"/>
    <property type="match status" value="1"/>
</dbReference>
<dbReference type="STRING" id="796604.A0A2X0MNK1"/>
<dbReference type="GO" id="GO:0071108">
    <property type="term" value="P:protein K48-linked deubiquitination"/>
    <property type="evidence" value="ECO:0007669"/>
    <property type="project" value="TreeGrafter"/>
</dbReference>
<proteinExistence type="predicted"/>